<feature type="non-terminal residue" evidence="1">
    <location>
        <position position="1"/>
    </location>
</feature>
<evidence type="ECO:0000313" key="2">
    <source>
        <dbReference type="Proteomes" id="UP000789920"/>
    </source>
</evidence>
<gene>
    <name evidence="1" type="ORF">RPERSI_LOCUS23334</name>
</gene>
<organism evidence="1 2">
    <name type="scientific">Racocetra persica</name>
    <dbReference type="NCBI Taxonomy" id="160502"/>
    <lineage>
        <taxon>Eukaryota</taxon>
        <taxon>Fungi</taxon>
        <taxon>Fungi incertae sedis</taxon>
        <taxon>Mucoromycota</taxon>
        <taxon>Glomeromycotina</taxon>
        <taxon>Glomeromycetes</taxon>
        <taxon>Diversisporales</taxon>
        <taxon>Gigasporaceae</taxon>
        <taxon>Racocetra</taxon>
    </lineage>
</organism>
<name>A0ACA9RUZ0_9GLOM</name>
<dbReference type="EMBL" id="CAJVQC010072530">
    <property type="protein sequence ID" value="CAG8811558.1"/>
    <property type="molecule type" value="Genomic_DNA"/>
</dbReference>
<sequence>ELDIQIWSKISFSPPTFDNSLIIDMATSLCAETSAATAQRLCQPNIIYNSEKYYDDQFLTVYLDSSTLYIYDAWVEKEKEAKDQIVVSDPEAVLILPLHNIVVDNLYESNNYQDKYEDHYLYQRAEQTYTHGYQKLLILLWNH</sequence>
<keyword evidence="2" id="KW-1185">Reference proteome</keyword>
<accession>A0ACA9RUZ0</accession>
<dbReference type="Proteomes" id="UP000789920">
    <property type="component" value="Unassembled WGS sequence"/>
</dbReference>
<proteinExistence type="predicted"/>
<evidence type="ECO:0000313" key="1">
    <source>
        <dbReference type="EMBL" id="CAG8811558.1"/>
    </source>
</evidence>
<comment type="caution">
    <text evidence="1">The sequence shown here is derived from an EMBL/GenBank/DDBJ whole genome shotgun (WGS) entry which is preliminary data.</text>
</comment>
<reference evidence="1" key="1">
    <citation type="submission" date="2021-06" db="EMBL/GenBank/DDBJ databases">
        <authorList>
            <person name="Kallberg Y."/>
            <person name="Tangrot J."/>
            <person name="Rosling A."/>
        </authorList>
    </citation>
    <scope>NUCLEOTIDE SEQUENCE</scope>
    <source>
        <strain evidence="1">MA461A</strain>
    </source>
</reference>
<protein>
    <submittedName>
        <fullName evidence="1">29844_t:CDS:1</fullName>
    </submittedName>
</protein>